<sequence length="95" mass="10607">MQERLILAKANGPGSSLSYHRAEFRSTPVTLTARSAAPPAPSPTGEPFTLRSWHPLIPACSACLQNIRPLPRACSVEIPWNCRYQSRQATRHRDR</sequence>
<evidence type="ECO:0000313" key="2">
    <source>
        <dbReference type="Proteomes" id="UP000824540"/>
    </source>
</evidence>
<accession>A0A8T2MXN6</accession>
<dbReference type="AlphaFoldDB" id="A0A8T2MXN6"/>
<comment type="caution">
    <text evidence="1">The sequence shown here is derived from an EMBL/GenBank/DDBJ whole genome shotgun (WGS) entry which is preliminary data.</text>
</comment>
<dbReference type="EMBL" id="JAFBMS010000233">
    <property type="protein sequence ID" value="KAG9332895.1"/>
    <property type="molecule type" value="Genomic_DNA"/>
</dbReference>
<organism evidence="1 2">
    <name type="scientific">Albula glossodonta</name>
    <name type="common">roundjaw bonefish</name>
    <dbReference type="NCBI Taxonomy" id="121402"/>
    <lineage>
        <taxon>Eukaryota</taxon>
        <taxon>Metazoa</taxon>
        <taxon>Chordata</taxon>
        <taxon>Craniata</taxon>
        <taxon>Vertebrata</taxon>
        <taxon>Euteleostomi</taxon>
        <taxon>Actinopterygii</taxon>
        <taxon>Neopterygii</taxon>
        <taxon>Teleostei</taxon>
        <taxon>Albuliformes</taxon>
        <taxon>Albulidae</taxon>
        <taxon>Albula</taxon>
    </lineage>
</organism>
<gene>
    <name evidence="1" type="ORF">JZ751_014425</name>
</gene>
<proteinExistence type="predicted"/>
<keyword evidence="2" id="KW-1185">Reference proteome</keyword>
<name>A0A8T2MXN6_9TELE</name>
<evidence type="ECO:0000313" key="1">
    <source>
        <dbReference type="EMBL" id="KAG9332895.1"/>
    </source>
</evidence>
<protein>
    <submittedName>
        <fullName evidence="1">Uncharacterized protein</fullName>
    </submittedName>
</protein>
<reference evidence="1" key="1">
    <citation type="thesis" date="2021" institute="BYU ScholarsArchive" country="Provo, UT, USA">
        <title>Applications of and Algorithms for Genome Assembly and Genomic Analyses with an Emphasis on Marine Teleosts.</title>
        <authorList>
            <person name="Pickett B.D."/>
        </authorList>
    </citation>
    <scope>NUCLEOTIDE SEQUENCE</scope>
    <source>
        <strain evidence="1">HI-2016</strain>
    </source>
</reference>
<dbReference type="Proteomes" id="UP000824540">
    <property type="component" value="Unassembled WGS sequence"/>
</dbReference>